<keyword evidence="2" id="KW-0732">Signal</keyword>
<feature type="compositionally biased region" description="Low complexity" evidence="1">
    <location>
        <begin position="179"/>
        <end position="197"/>
    </location>
</feature>
<keyword evidence="4" id="KW-1185">Reference proteome</keyword>
<feature type="signal peptide" evidence="2">
    <location>
        <begin position="1"/>
        <end position="18"/>
    </location>
</feature>
<protein>
    <recommendedName>
        <fullName evidence="5">Lipocalin-like domain-containing protein</fullName>
    </recommendedName>
</protein>
<comment type="caution">
    <text evidence="3">The sequence shown here is derived from an EMBL/GenBank/DDBJ whole genome shotgun (WGS) entry which is preliminary data.</text>
</comment>
<dbReference type="AlphaFoldDB" id="A0A6L6U9X0"/>
<evidence type="ECO:0000256" key="1">
    <source>
        <dbReference type="SAM" id="MobiDB-lite"/>
    </source>
</evidence>
<evidence type="ECO:0008006" key="5">
    <source>
        <dbReference type="Google" id="ProtNLM"/>
    </source>
</evidence>
<dbReference type="EMBL" id="WOWS01000004">
    <property type="protein sequence ID" value="MUU79121.1"/>
    <property type="molecule type" value="Genomic_DNA"/>
</dbReference>
<evidence type="ECO:0000313" key="4">
    <source>
        <dbReference type="Proteomes" id="UP000478208"/>
    </source>
</evidence>
<reference evidence="3 4" key="1">
    <citation type="submission" date="2019-12" db="EMBL/GenBank/DDBJ databases">
        <authorList>
            <person name="Li J."/>
        </authorList>
    </citation>
    <scope>NUCLEOTIDE SEQUENCE [LARGE SCALE GENOMIC DNA]</scope>
    <source>
        <strain evidence="3 4">HL2-2</strain>
    </source>
</reference>
<organism evidence="3 4">
    <name type="scientific">Winogradskyella endarachnes</name>
    <dbReference type="NCBI Taxonomy" id="2681965"/>
    <lineage>
        <taxon>Bacteria</taxon>
        <taxon>Pseudomonadati</taxon>
        <taxon>Bacteroidota</taxon>
        <taxon>Flavobacteriia</taxon>
        <taxon>Flavobacteriales</taxon>
        <taxon>Flavobacteriaceae</taxon>
        <taxon>Winogradskyella</taxon>
    </lineage>
</organism>
<evidence type="ECO:0000313" key="3">
    <source>
        <dbReference type="EMBL" id="MUU79121.1"/>
    </source>
</evidence>
<dbReference type="Proteomes" id="UP000478208">
    <property type="component" value="Unassembled WGS sequence"/>
</dbReference>
<dbReference type="RefSeq" id="WP_157364193.1">
    <property type="nucleotide sequence ID" value="NZ_WOWS01000004.1"/>
</dbReference>
<gene>
    <name evidence="3" type="ORF">GN138_11745</name>
</gene>
<name>A0A6L6U9X0_9FLAO</name>
<sequence>MKKILALFCLFTLLTAFTCEDEPLDDGIDSGSNTSDTNVALIGSWDLTDFSVILETSTEFNGESFTSNIDIQSTEEDYVLTFTESSFTTNGSYSYDTNIVFNGETTQSEPYTLENVSGSGTYYTSGNLMTVDGSFYEFEYEGMDQSILDEEQTGTFEISEDGQTLTFYQEETISQTDPVTGTVTSSATNSTSVWTKQ</sequence>
<accession>A0A6L6U9X0</accession>
<proteinExistence type="predicted"/>
<evidence type="ECO:0000256" key="2">
    <source>
        <dbReference type="SAM" id="SignalP"/>
    </source>
</evidence>
<feature type="region of interest" description="Disordered" evidence="1">
    <location>
        <begin position="176"/>
        <end position="197"/>
    </location>
</feature>
<feature type="chain" id="PRO_5026779746" description="Lipocalin-like domain-containing protein" evidence="2">
    <location>
        <begin position="19"/>
        <end position="197"/>
    </location>
</feature>